<keyword evidence="9 12" id="KW-0496">Mitochondrion</keyword>
<dbReference type="GO" id="GO:0015078">
    <property type="term" value="F:proton transmembrane transporter activity"/>
    <property type="evidence" value="ECO:0007669"/>
    <property type="project" value="InterPro"/>
</dbReference>
<keyword evidence="8 12" id="KW-0406">Ion transport</keyword>
<keyword evidence="6 12" id="KW-0375">Hydrogen ion transport</keyword>
<evidence type="ECO:0000256" key="4">
    <source>
        <dbReference type="ARBA" id="ARBA00022547"/>
    </source>
</evidence>
<accession>A0A0H3U1R8</accession>
<name>A0A0H3U1R8_9TELE</name>
<evidence type="ECO:0000256" key="8">
    <source>
        <dbReference type="ARBA" id="ARBA00023065"/>
    </source>
</evidence>
<dbReference type="EMBL" id="KF751382">
    <property type="protein sequence ID" value="AHF49543.1"/>
    <property type="molecule type" value="Genomic_DNA"/>
</dbReference>
<dbReference type="GO" id="GO:0015986">
    <property type="term" value="P:proton motive force-driven ATP synthesis"/>
    <property type="evidence" value="ECO:0007669"/>
    <property type="project" value="InterPro"/>
</dbReference>
<proteinExistence type="inferred from homology"/>
<dbReference type="AlphaFoldDB" id="A0A0H3U1R8"/>
<evidence type="ECO:0000256" key="10">
    <source>
        <dbReference type="ARBA" id="ARBA00023136"/>
    </source>
</evidence>
<evidence type="ECO:0000256" key="1">
    <source>
        <dbReference type="ARBA" id="ARBA00004304"/>
    </source>
</evidence>
<evidence type="ECO:0000256" key="7">
    <source>
        <dbReference type="ARBA" id="ARBA00022989"/>
    </source>
</evidence>
<organism evidence="14">
    <name type="scientific">Cetonurus globiceps</name>
    <name type="common">globehead grenadier</name>
    <dbReference type="NCBI Taxonomy" id="1443080"/>
    <lineage>
        <taxon>Eukaryota</taxon>
        <taxon>Metazoa</taxon>
        <taxon>Chordata</taxon>
        <taxon>Craniata</taxon>
        <taxon>Vertebrata</taxon>
        <taxon>Euteleostomi</taxon>
        <taxon>Actinopterygii</taxon>
        <taxon>Neopterygii</taxon>
        <taxon>Teleostei</taxon>
        <taxon>Neoteleostei</taxon>
        <taxon>Acanthomorphata</taxon>
        <taxon>Zeiogadaria</taxon>
        <taxon>Gadariae</taxon>
        <taxon>Gadiformes</taxon>
        <taxon>Macrouroidei</taxon>
        <taxon>Macrouridae</taxon>
        <taxon>Macrourinae</taxon>
        <taxon>Cetonurus</taxon>
    </lineage>
</organism>
<protein>
    <recommendedName>
        <fullName evidence="12">ATP synthase complex subunit 8</fullName>
    </recommendedName>
</protein>
<evidence type="ECO:0000256" key="3">
    <source>
        <dbReference type="ARBA" id="ARBA00022448"/>
    </source>
</evidence>
<comment type="similarity">
    <text evidence="2 12">Belongs to the ATPase protein 8 family.</text>
</comment>
<dbReference type="RefSeq" id="YP_009154870.1">
    <property type="nucleotide sequence ID" value="NC_027436.1"/>
</dbReference>
<feature type="transmembrane region" description="Helical" evidence="13">
    <location>
        <begin position="12"/>
        <end position="32"/>
    </location>
</feature>
<geneLocation type="mitochondrion" evidence="14"/>
<evidence type="ECO:0000256" key="6">
    <source>
        <dbReference type="ARBA" id="ARBA00022781"/>
    </source>
</evidence>
<evidence type="ECO:0000313" key="14">
    <source>
        <dbReference type="EMBL" id="AHF49543.1"/>
    </source>
</evidence>
<dbReference type="GO" id="GO:0045259">
    <property type="term" value="C:proton-transporting ATP synthase complex"/>
    <property type="evidence" value="ECO:0007669"/>
    <property type="project" value="UniProtKB-KW"/>
</dbReference>
<dbReference type="Pfam" id="PF00895">
    <property type="entry name" value="ATP-synt_8"/>
    <property type="match status" value="1"/>
</dbReference>
<keyword evidence="7 13" id="KW-1133">Transmembrane helix</keyword>
<keyword evidence="5 12" id="KW-0812">Transmembrane</keyword>
<evidence type="ECO:0000256" key="11">
    <source>
        <dbReference type="ARBA" id="ARBA00023310"/>
    </source>
</evidence>
<dbReference type="InterPro" id="IPR001421">
    <property type="entry name" value="ATP8_metazoa"/>
</dbReference>
<evidence type="ECO:0000256" key="9">
    <source>
        <dbReference type="ARBA" id="ARBA00023128"/>
    </source>
</evidence>
<dbReference type="CTD" id="25021284"/>
<comment type="subcellular location">
    <subcellularLocation>
        <location evidence="1 12">Mitochondrion membrane</location>
        <topology evidence="1 12">Single-pass membrane protein</topology>
    </subcellularLocation>
</comment>
<keyword evidence="10 13" id="KW-0472">Membrane</keyword>
<evidence type="ECO:0000256" key="13">
    <source>
        <dbReference type="SAM" id="Phobius"/>
    </source>
</evidence>
<keyword evidence="11" id="KW-0066">ATP synthesis</keyword>
<dbReference type="GeneID" id="25021284"/>
<keyword evidence="3 12" id="KW-0813">Transport</keyword>
<dbReference type="GO" id="GO:0031966">
    <property type="term" value="C:mitochondrial membrane"/>
    <property type="evidence" value="ECO:0007669"/>
    <property type="project" value="UniProtKB-SubCell"/>
</dbReference>
<reference evidence="14" key="1">
    <citation type="journal article" date="2016" name="PLoS ONE">
        <title>Characterization of the Complete Mitochondrial Genome Sequence of the Globose Head Whiptail Cetonurus globiceps (Gadiformes: Macrouridae) and Its Phylogenetic Analysis.</title>
        <authorList>
            <person name="Shi X."/>
            <person name="Tian P."/>
            <person name="Lin R."/>
            <person name="Huang D."/>
            <person name="Wang J."/>
        </authorList>
    </citation>
    <scope>NUCLEOTIDE SEQUENCE</scope>
</reference>
<evidence type="ECO:0000256" key="5">
    <source>
        <dbReference type="ARBA" id="ARBA00022692"/>
    </source>
</evidence>
<evidence type="ECO:0000256" key="2">
    <source>
        <dbReference type="ARBA" id="ARBA00008892"/>
    </source>
</evidence>
<keyword evidence="4 12" id="KW-0138">CF(0)</keyword>
<evidence type="ECO:0000256" key="12">
    <source>
        <dbReference type="RuleBase" id="RU003661"/>
    </source>
</evidence>
<sequence length="54" mass="6408">MPQLNTAPWLTTMLFTWSVLLSILLIQIIYFYPPCELQPEESPSHLTSSWTWPW</sequence>